<dbReference type="GO" id="GO:0016787">
    <property type="term" value="F:hydrolase activity"/>
    <property type="evidence" value="ECO:0007669"/>
    <property type="project" value="UniProtKB-KW"/>
</dbReference>
<dbReference type="InterPro" id="IPR000286">
    <property type="entry name" value="HDACs"/>
</dbReference>
<name>A0A432ZJH1_9GAMM</name>
<dbReference type="AlphaFoldDB" id="A0A432ZJH1"/>
<dbReference type="InterPro" id="IPR044150">
    <property type="entry name" value="HDAC_classIV"/>
</dbReference>
<dbReference type="RefSeq" id="WP_126784390.1">
    <property type="nucleotide sequence ID" value="NZ_PIQF01000001.1"/>
</dbReference>
<protein>
    <submittedName>
        <fullName evidence="4">Histone deacetylase</fullName>
    </submittedName>
</protein>
<evidence type="ECO:0000313" key="4">
    <source>
        <dbReference type="EMBL" id="RUO78063.1"/>
    </source>
</evidence>
<evidence type="ECO:0000256" key="1">
    <source>
        <dbReference type="ARBA" id="ARBA00005947"/>
    </source>
</evidence>
<keyword evidence="5" id="KW-1185">Reference proteome</keyword>
<feature type="domain" description="Histone deacetylase" evidence="3">
    <location>
        <begin position="25"/>
        <end position="290"/>
    </location>
</feature>
<dbReference type="EMBL" id="PIQF01000001">
    <property type="protein sequence ID" value="RUO78063.1"/>
    <property type="molecule type" value="Genomic_DNA"/>
</dbReference>
<gene>
    <name evidence="4" type="ORF">CWI81_06230</name>
</gene>
<proteinExistence type="inferred from homology"/>
<dbReference type="InterPro" id="IPR037138">
    <property type="entry name" value="His_deacetylse_dom_sf"/>
</dbReference>
<dbReference type="PRINTS" id="PR01270">
    <property type="entry name" value="HDASUPER"/>
</dbReference>
<dbReference type="SUPFAM" id="SSF52768">
    <property type="entry name" value="Arginase/deacetylase"/>
    <property type="match status" value="1"/>
</dbReference>
<comment type="caution">
    <text evidence="4">The sequence shown here is derived from an EMBL/GenBank/DDBJ whole genome shotgun (WGS) entry which is preliminary data.</text>
</comment>
<reference evidence="4 5" key="1">
    <citation type="journal article" date="2011" name="Front. Microbiol.">
        <title>Genomic signatures of strain selection and enhancement in Bacillus atrophaeus var. globigii, a historical biowarfare simulant.</title>
        <authorList>
            <person name="Gibbons H.S."/>
            <person name="Broomall S.M."/>
            <person name="McNew L.A."/>
            <person name="Daligault H."/>
            <person name="Chapman C."/>
            <person name="Bruce D."/>
            <person name="Karavis M."/>
            <person name="Krepps M."/>
            <person name="McGregor P.A."/>
            <person name="Hong C."/>
            <person name="Park K.H."/>
            <person name="Akmal A."/>
            <person name="Feldman A."/>
            <person name="Lin J.S."/>
            <person name="Chang W.E."/>
            <person name="Higgs B.W."/>
            <person name="Demirev P."/>
            <person name="Lindquist J."/>
            <person name="Liem A."/>
            <person name="Fochler E."/>
            <person name="Read T.D."/>
            <person name="Tapia R."/>
            <person name="Johnson S."/>
            <person name="Bishop-Lilly K.A."/>
            <person name="Detter C."/>
            <person name="Han C."/>
            <person name="Sozhamannan S."/>
            <person name="Rosenzweig C.N."/>
            <person name="Skowronski E.W."/>
        </authorList>
    </citation>
    <scope>NUCLEOTIDE SEQUENCE [LARGE SCALE GENOMIC DNA]</scope>
    <source>
        <strain evidence="4 5">CL-SP19</strain>
    </source>
</reference>
<dbReference type="PANTHER" id="PTHR10625">
    <property type="entry name" value="HISTONE DEACETYLASE HDAC1-RELATED"/>
    <property type="match status" value="1"/>
</dbReference>
<dbReference type="InterPro" id="IPR023801">
    <property type="entry name" value="His_deacetylse_dom"/>
</dbReference>
<dbReference type="GO" id="GO:0004407">
    <property type="term" value="F:histone deacetylase activity"/>
    <property type="evidence" value="ECO:0007669"/>
    <property type="project" value="InterPro"/>
</dbReference>
<comment type="similarity">
    <text evidence="1">Belongs to the histone deacetylase family.</text>
</comment>
<dbReference type="Proteomes" id="UP000287908">
    <property type="component" value="Unassembled WGS sequence"/>
</dbReference>
<dbReference type="OrthoDB" id="9808367at2"/>
<dbReference type="PANTHER" id="PTHR10625:SF19">
    <property type="entry name" value="HISTONE DEACETYLASE 12"/>
    <property type="match status" value="1"/>
</dbReference>
<dbReference type="InterPro" id="IPR023696">
    <property type="entry name" value="Ureohydrolase_dom_sf"/>
</dbReference>
<dbReference type="GO" id="GO:0040029">
    <property type="term" value="P:epigenetic regulation of gene expression"/>
    <property type="evidence" value="ECO:0007669"/>
    <property type="project" value="TreeGrafter"/>
</dbReference>
<dbReference type="Gene3D" id="3.40.800.20">
    <property type="entry name" value="Histone deacetylase domain"/>
    <property type="match status" value="1"/>
</dbReference>
<dbReference type="CDD" id="cd09993">
    <property type="entry name" value="HDAC_classIV"/>
    <property type="match status" value="1"/>
</dbReference>
<accession>A0A432ZJH1</accession>
<evidence type="ECO:0000256" key="2">
    <source>
        <dbReference type="ARBA" id="ARBA00022801"/>
    </source>
</evidence>
<organism evidence="4 5">
    <name type="scientific">Idiomarina seosinensis</name>
    <dbReference type="NCBI Taxonomy" id="281739"/>
    <lineage>
        <taxon>Bacteria</taxon>
        <taxon>Pseudomonadati</taxon>
        <taxon>Pseudomonadota</taxon>
        <taxon>Gammaproteobacteria</taxon>
        <taxon>Alteromonadales</taxon>
        <taxon>Idiomarinaceae</taxon>
        <taxon>Idiomarina</taxon>
    </lineage>
</organism>
<sequence>MPVPFVYHSRYSQLDLPARHRYPIQKYRMLKQWADQHGAKSSQWFTPSPLNWQQVRSVHAQHYIDELVNNRIEKSRWRRVGFPWSEQLLLRTLTSAAGTCQTAQLALTEGCAIHFSGGYHHAHHDWGSGFCIVNDLALAAQQIVDENGSARVLIFDTDVHQGDGTATLFENQPRVTTCSIHGEKNFPFTKSRSDIDIELAKGTTDEHYLQVVEQTLDSAIKQSQPDLILYDAGVDIYRQDELGHLSISLNGLYKRDHLVLNVARRNNISLAAVIGGGYQRNLERLIRAHAQLLRAAYHIWN</sequence>
<evidence type="ECO:0000313" key="5">
    <source>
        <dbReference type="Proteomes" id="UP000287908"/>
    </source>
</evidence>
<evidence type="ECO:0000259" key="3">
    <source>
        <dbReference type="Pfam" id="PF00850"/>
    </source>
</evidence>
<dbReference type="Pfam" id="PF00850">
    <property type="entry name" value="Hist_deacetyl"/>
    <property type="match status" value="1"/>
</dbReference>
<keyword evidence="2" id="KW-0378">Hydrolase</keyword>